<accession>A0AAD7JLQ3</accession>
<keyword evidence="3" id="KW-1185">Reference proteome</keyword>
<organism evidence="2 3">
    <name type="scientific">Mycena maculata</name>
    <dbReference type="NCBI Taxonomy" id="230809"/>
    <lineage>
        <taxon>Eukaryota</taxon>
        <taxon>Fungi</taxon>
        <taxon>Dikarya</taxon>
        <taxon>Basidiomycota</taxon>
        <taxon>Agaricomycotina</taxon>
        <taxon>Agaricomycetes</taxon>
        <taxon>Agaricomycetidae</taxon>
        <taxon>Agaricales</taxon>
        <taxon>Marasmiineae</taxon>
        <taxon>Mycenaceae</taxon>
        <taxon>Mycena</taxon>
    </lineage>
</organism>
<protein>
    <submittedName>
        <fullName evidence="2">Uncharacterized protein</fullName>
    </submittedName>
</protein>
<evidence type="ECO:0000256" key="1">
    <source>
        <dbReference type="SAM" id="MobiDB-lite"/>
    </source>
</evidence>
<gene>
    <name evidence="2" type="ORF">DFH07DRAFT_707906</name>
</gene>
<reference evidence="2" key="1">
    <citation type="submission" date="2023-03" db="EMBL/GenBank/DDBJ databases">
        <title>Massive genome expansion in bonnet fungi (Mycena s.s.) driven by repeated elements and novel gene families across ecological guilds.</title>
        <authorList>
            <consortium name="Lawrence Berkeley National Laboratory"/>
            <person name="Harder C.B."/>
            <person name="Miyauchi S."/>
            <person name="Viragh M."/>
            <person name="Kuo A."/>
            <person name="Thoen E."/>
            <person name="Andreopoulos B."/>
            <person name="Lu D."/>
            <person name="Skrede I."/>
            <person name="Drula E."/>
            <person name="Henrissat B."/>
            <person name="Morin E."/>
            <person name="Kohler A."/>
            <person name="Barry K."/>
            <person name="LaButti K."/>
            <person name="Morin E."/>
            <person name="Salamov A."/>
            <person name="Lipzen A."/>
            <person name="Mereny Z."/>
            <person name="Hegedus B."/>
            <person name="Baldrian P."/>
            <person name="Stursova M."/>
            <person name="Weitz H."/>
            <person name="Taylor A."/>
            <person name="Grigoriev I.V."/>
            <person name="Nagy L.G."/>
            <person name="Martin F."/>
            <person name="Kauserud H."/>
        </authorList>
    </citation>
    <scope>NUCLEOTIDE SEQUENCE</scope>
    <source>
        <strain evidence="2">CBHHK188m</strain>
    </source>
</reference>
<dbReference type="EMBL" id="JARJLG010000030">
    <property type="protein sequence ID" value="KAJ7767492.1"/>
    <property type="molecule type" value="Genomic_DNA"/>
</dbReference>
<proteinExistence type="predicted"/>
<feature type="non-terminal residue" evidence="2">
    <location>
        <position position="1"/>
    </location>
</feature>
<feature type="region of interest" description="Disordered" evidence="1">
    <location>
        <begin position="1"/>
        <end position="34"/>
    </location>
</feature>
<feature type="compositionally biased region" description="Polar residues" evidence="1">
    <location>
        <begin position="15"/>
        <end position="31"/>
    </location>
</feature>
<feature type="non-terminal residue" evidence="2">
    <location>
        <position position="169"/>
    </location>
</feature>
<name>A0AAD7JLQ3_9AGAR</name>
<evidence type="ECO:0000313" key="2">
    <source>
        <dbReference type="EMBL" id="KAJ7767492.1"/>
    </source>
</evidence>
<evidence type="ECO:0000313" key="3">
    <source>
        <dbReference type="Proteomes" id="UP001215280"/>
    </source>
</evidence>
<dbReference type="Proteomes" id="UP001215280">
    <property type="component" value="Unassembled WGS sequence"/>
</dbReference>
<dbReference type="AlphaFoldDB" id="A0AAD7JLQ3"/>
<feature type="compositionally biased region" description="Pro residues" evidence="1">
    <location>
        <begin position="1"/>
        <end position="14"/>
    </location>
</feature>
<sequence>FPLPPSTSPSPEKNPQPSFKTFRPSLTSNAKHGSFQRDADDGLYPLVWDSFTDFQAWIRVEQSEKSIELSHKERIPNKNIREHEWTDRHIWVCARQGSSGQKKYEAKFPERGRKIPNKRTKCPCRLVVKTYPAISAVRGRYEGEHAHPIGAGNLKYTRIPEHAKKMIEK</sequence>
<comment type="caution">
    <text evidence="2">The sequence shown here is derived from an EMBL/GenBank/DDBJ whole genome shotgun (WGS) entry which is preliminary data.</text>
</comment>